<dbReference type="Proteomes" id="UP000244722">
    <property type="component" value="Unassembled WGS sequence"/>
</dbReference>
<dbReference type="OrthoDB" id="306876at2759"/>
<comment type="caution">
    <text evidence="1">The sequence shown here is derived from an EMBL/GenBank/DDBJ whole genome shotgun (WGS) entry which is preliminary data.</text>
</comment>
<dbReference type="STRING" id="42251.A0A2T6ZPT0"/>
<gene>
    <name evidence="1" type="ORF">B9Z19DRAFT_1128336</name>
</gene>
<keyword evidence="2" id="KW-1185">Reference proteome</keyword>
<dbReference type="EMBL" id="NESQ01000153">
    <property type="protein sequence ID" value="PUU77444.1"/>
    <property type="molecule type" value="Genomic_DNA"/>
</dbReference>
<accession>A0A2T6ZPT0</accession>
<sequence length="116" mass="12890">MGTSPECRHQRLRDAALSHMLFALACELIVWETMPGWKSLMESGYILGSVFWVGIKKEERADIAKVRAVDEEVGLMSGEVEGEEGEEGNEWMEMEGPAASWGLDGHEDCEEEEGEG</sequence>
<dbReference type="AlphaFoldDB" id="A0A2T6ZPT0"/>
<organism evidence="1 2">
    <name type="scientific">Tuber borchii</name>
    <name type="common">White truffle</name>
    <dbReference type="NCBI Taxonomy" id="42251"/>
    <lineage>
        <taxon>Eukaryota</taxon>
        <taxon>Fungi</taxon>
        <taxon>Dikarya</taxon>
        <taxon>Ascomycota</taxon>
        <taxon>Pezizomycotina</taxon>
        <taxon>Pezizomycetes</taxon>
        <taxon>Pezizales</taxon>
        <taxon>Tuberaceae</taxon>
        <taxon>Tuber</taxon>
    </lineage>
</organism>
<evidence type="ECO:0000313" key="2">
    <source>
        <dbReference type="Proteomes" id="UP000244722"/>
    </source>
</evidence>
<reference evidence="1 2" key="1">
    <citation type="submission" date="2017-04" db="EMBL/GenBank/DDBJ databases">
        <title>Draft genome sequence of Tuber borchii Vittad., a whitish edible truffle.</title>
        <authorList>
            <consortium name="DOE Joint Genome Institute"/>
            <person name="Murat C."/>
            <person name="Kuo A."/>
            <person name="Barry K.W."/>
            <person name="Clum A."/>
            <person name="Dockter R.B."/>
            <person name="Fauchery L."/>
            <person name="Iotti M."/>
            <person name="Kohler A."/>
            <person name="Labutti K."/>
            <person name="Lindquist E.A."/>
            <person name="Lipzen A."/>
            <person name="Ohm R.A."/>
            <person name="Wang M."/>
            <person name="Grigoriev I.V."/>
            <person name="Zambonelli A."/>
            <person name="Martin F.M."/>
        </authorList>
    </citation>
    <scope>NUCLEOTIDE SEQUENCE [LARGE SCALE GENOMIC DNA]</scope>
    <source>
        <strain evidence="1 2">Tbo3840</strain>
    </source>
</reference>
<evidence type="ECO:0000313" key="1">
    <source>
        <dbReference type="EMBL" id="PUU77444.1"/>
    </source>
</evidence>
<protein>
    <submittedName>
        <fullName evidence="1">Uncharacterized protein</fullName>
    </submittedName>
</protein>
<name>A0A2T6ZPT0_TUBBO</name>
<proteinExistence type="predicted"/>